<protein>
    <submittedName>
        <fullName evidence="1">Uncharacterized protein</fullName>
    </submittedName>
</protein>
<gene>
    <name evidence="1" type="ORF">TTEB3V08_LOCUS10367</name>
</gene>
<organism evidence="1">
    <name type="scientific">Timema tahoe</name>
    <dbReference type="NCBI Taxonomy" id="61484"/>
    <lineage>
        <taxon>Eukaryota</taxon>
        <taxon>Metazoa</taxon>
        <taxon>Ecdysozoa</taxon>
        <taxon>Arthropoda</taxon>
        <taxon>Hexapoda</taxon>
        <taxon>Insecta</taxon>
        <taxon>Pterygota</taxon>
        <taxon>Neoptera</taxon>
        <taxon>Polyneoptera</taxon>
        <taxon>Phasmatodea</taxon>
        <taxon>Timematodea</taxon>
        <taxon>Timematoidea</taxon>
        <taxon>Timematidae</taxon>
        <taxon>Timema</taxon>
    </lineage>
</organism>
<dbReference type="AlphaFoldDB" id="A0A7R9NZU7"/>
<accession>A0A7R9NZU7</accession>
<evidence type="ECO:0000313" key="1">
    <source>
        <dbReference type="EMBL" id="CAD7462476.1"/>
    </source>
</evidence>
<dbReference type="EMBL" id="OE006135">
    <property type="protein sequence ID" value="CAD7462476.1"/>
    <property type="molecule type" value="Genomic_DNA"/>
</dbReference>
<proteinExistence type="predicted"/>
<sequence>MFMESDQKLETHFITYIMRKILFWSPHVAMEKVGKK</sequence>
<name>A0A7R9NZU7_9NEOP</name>
<reference evidence="1" key="1">
    <citation type="submission" date="2020-11" db="EMBL/GenBank/DDBJ databases">
        <authorList>
            <person name="Tran Van P."/>
        </authorList>
    </citation>
    <scope>NUCLEOTIDE SEQUENCE</scope>
</reference>